<protein>
    <recommendedName>
        <fullName evidence="3">Peptidase C39 domain-containing protein</fullName>
    </recommendedName>
</protein>
<dbReference type="AlphaFoldDB" id="R4PUL8"/>
<sequence length="118" mass="13789">MAKSITQKLDYGCGVACFAFVCNMNFDEAIKFLGREYSVKNGWRPSDLSKELNSFGFNYKNYYVRKKVHIEYPLNSIVLIEKSQQYCWSLLSLNTERLDGSLDKFAQNERYSQSKVRI</sequence>
<dbReference type="KEGG" id="saal:L336_0129"/>
<dbReference type="RefSeq" id="WP_015641291.1">
    <property type="nucleotide sequence ID" value="NC_021219.1"/>
</dbReference>
<gene>
    <name evidence="1" type="ORF">L336_0129</name>
</gene>
<evidence type="ECO:0000313" key="2">
    <source>
        <dbReference type="Proteomes" id="UP000013893"/>
    </source>
</evidence>
<keyword evidence="2" id="KW-1185">Reference proteome</keyword>
<accession>R4PUL8</accession>
<proteinExistence type="predicted"/>
<reference evidence="1 2" key="1">
    <citation type="journal article" date="2013" name="Nat. Biotechnol.">
        <title>Genome sequences of rare, uncultured bacteria obtained by differential coverage binning of multiple metagenomes.</title>
        <authorList>
            <person name="Albertsen M."/>
            <person name="Hugenholtz P."/>
            <person name="Skarshewski A."/>
            <person name="Nielsen K.L."/>
            <person name="Tyson G.W."/>
            <person name="Nielsen P.H."/>
        </authorList>
    </citation>
    <scope>NUCLEOTIDE SEQUENCE [LARGE SCALE GENOMIC DNA]</scope>
    <source>
        <strain evidence="1">TM71</strain>
    </source>
</reference>
<dbReference type="HOGENOM" id="CLU_2068852_0_0_0"/>
<dbReference type="Proteomes" id="UP000013893">
    <property type="component" value="Chromosome"/>
</dbReference>
<organism evidence="1 2">
    <name type="scientific">Candidatus Saccharimonas aalborgensis</name>
    <dbReference type="NCBI Taxonomy" id="1332188"/>
    <lineage>
        <taxon>Bacteria</taxon>
        <taxon>Candidatus Saccharimonadota</taxon>
        <taxon>Candidatus Saccharimonadia</taxon>
        <taxon>Candidatus Saccharimonadales</taxon>
        <taxon>Candidatus Saccharimonadaceae</taxon>
        <taxon>Candidatus Saccharimonas</taxon>
    </lineage>
</organism>
<evidence type="ECO:0000313" key="1">
    <source>
        <dbReference type="EMBL" id="AGL61840.1"/>
    </source>
</evidence>
<dbReference type="STRING" id="1332188.L336_0129"/>
<name>R4PUL8_9BACT</name>
<evidence type="ECO:0008006" key="3">
    <source>
        <dbReference type="Google" id="ProtNLM"/>
    </source>
</evidence>
<dbReference type="EMBL" id="CP005957">
    <property type="protein sequence ID" value="AGL61840.1"/>
    <property type="molecule type" value="Genomic_DNA"/>
</dbReference>